<keyword evidence="6" id="KW-0539">Nucleus</keyword>
<dbReference type="FunFam" id="3.30.160.60:FF:000446">
    <property type="entry name" value="Zinc finger protein"/>
    <property type="match status" value="1"/>
</dbReference>
<evidence type="ECO:0000256" key="6">
    <source>
        <dbReference type="ARBA" id="ARBA00023242"/>
    </source>
</evidence>
<feature type="domain" description="C2H2-type" evidence="9">
    <location>
        <begin position="874"/>
        <end position="902"/>
    </location>
</feature>
<feature type="domain" description="C2H2-type" evidence="9">
    <location>
        <begin position="1369"/>
        <end position="1397"/>
    </location>
</feature>
<reference evidence="10" key="1">
    <citation type="submission" date="2014-05" db="EMBL/GenBank/DDBJ databases">
        <authorList>
            <person name="Chronopoulou M."/>
        </authorList>
    </citation>
    <scope>NUCLEOTIDE SEQUENCE</scope>
    <source>
        <tissue evidence="10">Whole organism</tissue>
    </source>
</reference>
<comment type="subcellular location">
    <subcellularLocation>
        <location evidence="1">Nucleus</location>
    </subcellularLocation>
</comment>
<evidence type="ECO:0000256" key="8">
    <source>
        <dbReference type="SAM" id="MobiDB-lite"/>
    </source>
</evidence>
<evidence type="ECO:0000256" key="3">
    <source>
        <dbReference type="ARBA" id="ARBA00022737"/>
    </source>
</evidence>
<feature type="domain" description="C2H2-type" evidence="9">
    <location>
        <begin position="1252"/>
        <end position="1279"/>
    </location>
</feature>
<evidence type="ECO:0000256" key="4">
    <source>
        <dbReference type="ARBA" id="ARBA00022771"/>
    </source>
</evidence>
<feature type="domain" description="C2H2-type" evidence="9">
    <location>
        <begin position="467"/>
        <end position="489"/>
    </location>
</feature>
<dbReference type="PANTHER" id="PTHR24379:SF121">
    <property type="entry name" value="C2H2-TYPE DOMAIN-CONTAINING PROTEIN"/>
    <property type="match status" value="1"/>
</dbReference>
<dbReference type="OrthoDB" id="3156061at2759"/>
<keyword evidence="3" id="KW-0677">Repeat</keyword>
<evidence type="ECO:0000256" key="5">
    <source>
        <dbReference type="ARBA" id="ARBA00022833"/>
    </source>
</evidence>
<feature type="domain" description="C2H2-type" evidence="9">
    <location>
        <begin position="1145"/>
        <end position="1167"/>
    </location>
</feature>
<evidence type="ECO:0000313" key="10">
    <source>
        <dbReference type="EMBL" id="CDW43341.1"/>
    </source>
</evidence>
<feature type="region of interest" description="Disordered" evidence="8">
    <location>
        <begin position="1062"/>
        <end position="1084"/>
    </location>
</feature>
<feature type="domain" description="C2H2-type" evidence="9">
    <location>
        <begin position="1005"/>
        <end position="1033"/>
    </location>
</feature>
<feature type="domain" description="C2H2-type" evidence="9">
    <location>
        <begin position="1197"/>
        <end position="1224"/>
    </location>
</feature>
<feature type="domain" description="C2H2-type" evidence="9">
    <location>
        <begin position="1308"/>
        <end position="1337"/>
    </location>
</feature>
<proteinExistence type="predicted"/>
<dbReference type="Pfam" id="PF13912">
    <property type="entry name" value="zf-C2H2_6"/>
    <property type="match status" value="2"/>
</dbReference>
<dbReference type="FunFam" id="3.30.160.60:FF:000765">
    <property type="entry name" value="Zinc finger 45-like"/>
    <property type="match status" value="1"/>
</dbReference>
<feature type="domain" description="C2H2-type" evidence="9">
    <location>
        <begin position="1170"/>
        <end position="1197"/>
    </location>
</feature>
<feature type="compositionally biased region" description="Low complexity" evidence="8">
    <location>
        <begin position="195"/>
        <end position="208"/>
    </location>
</feature>
<feature type="domain" description="C2H2-type" evidence="9">
    <location>
        <begin position="1225"/>
        <end position="1252"/>
    </location>
</feature>
<dbReference type="PROSITE" id="PS50157">
    <property type="entry name" value="ZINC_FINGER_C2H2_2"/>
    <property type="match status" value="13"/>
</dbReference>
<evidence type="ECO:0000256" key="2">
    <source>
        <dbReference type="ARBA" id="ARBA00022723"/>
    </source>
</evidence>
<feature type="domain" description="C2H2-type" evidence="9">
    <location>
        <begin position="1280"/>
        <end position="1307"/>
    </location>
</feature>
<accession>A0A0K2V047</accession>
<protein>
    <submittedName>
        <fullName evidence="10">Zinc finger protein Xfinlike [Bombyx mori]</fullName>
    </submittedName>
</protein>
<keyword evidence="4 7" id="KW-0863">Zinc-finger</keyword>
<dbReference type="InterPro" id="IPR036236">
    <property type="entry name" value="Znf_C2H2_sf"/>
</dbReference>
<dbReference type="Pfam" id="PF00096">
    <property type="entry name" value="zf-C2H2"/>
    <property type="match status" value="5"/>
</dbReference>
<dbReference type="FunFam" id="3.30.160.60:FF:000145">
    <property type="entry name" value="Zinc finger protein 574"/>
    <property type="match status" value="1"/>
</dbReference>
<sequence length="1530" mass="176848">MSGRRRSTFQETEEEESLWENLEDIENIFEKELKDLKEISTSRGHNTNVEHENGSHFEEQESLIWNCGLCGSYYFKDHLHFSNHLLEHHSVEERKRQNQNFYGCLSCGNGFKDLDILESHLLVEELCHKDYDKALLALYKRHSVPRFFAPLYDRCKTCQDKFDKLYRLLQYFPRCGHSENNRPRKISSQSALTKSNSNGNSNQESSTNVICGRDKKNRKSFSNNSTKIMDSSQNENNLQSHMGSSDDSFLLDNDDDYFNGYFFIGTLSMNKSKISIDKYNYRRSEQEVDPLICMGKVKTKSTRTKKNNSNIFHGFQPTNTINDSNLVCHGFNGVKWIHSRSSNQIKNRIKGKKSSKRIKLNPALNLDGAYDEDSSSPTHGGIEIDADDNGCHEDIQGVEGIIESSPCKQDSLSQPCIECKIDGFESRRAFLFHQVFLHERSYCPHCDLIFETSVDLFNHEKEVHTFFPCDNCKKEFSTYDGLIIHLRKHHDTYLCPFCNLIFSKDTIEGHFSNNHRLQVNQYTLNECIKIALSGIKIISKMNSLTATCSFCLKMKSLHKIYDHYRVWHNFTSLHLFKILAQSGFTLEPNSCNNNVQYHSSEFQNVGYFLDFDGKCSSQKYPLDSYDCPVKNCANKKRNDKDYGLHLLIHHNLKYCLACDTFFKIISDLNTYSHTNCAGNSFECSLCHSNFNDVFSLFQHRVQIHGLLTCILCKNLIFTHKESFYVHFRHSHNVHKSWYINLDISKQFDRSLVSISESKSRIKCNLCEKVELKLDQTGALRSHLSSIHGVEAYNILFASYDGFKDFKVSSISQKKNDNSSYESIQFEDTSDCIFITENDVNVIIEKTGNGQVMNELNDIPQKLPKSILEKDKSSYICSVCDEVFKSSLKLQSHVDEIHSQSGKNYRCDFCPTMTNSLESMKKHLLKIHKSSILMSEKYSLKCNYCSENFWSLGERHAHMNKKHPDSKIDGDFKCKICKHVSPNKNALRRHFQRMHPAEPLRSNVSYKCDICQILFQWKSQLHDHVKEKHKDQEENGCNVCKLKFKSVKALKNHEKSCSLISQKDHNKTRNPKIRNHENMNTTTSEMNDTSHLIEKSNSIVIEDHENVDVGEAKIRKLKCEFCNIILQTSNSREEHYRRVHNGLLPFTCGECNKGFSTKSSLVNHKIKHGNFVCSFCSKEFNRRDSFNEHQLIHTGPRYICPHCPKEFVQKSNLRRHIRIHLGIKPYKCKHCLKAFSDSAAQKAHESTHLSIKISCEVCGQKFARKQKLNYHMRIHTGDGLLVCELCKKVFTNSYSMKRHLLTHSENKNFACNVCLQVFSSKKNLSVHLRIKENLGKECKLCGLVFHSETELNAHLLGYHKEANGCSRKGYKCRHCDSSFNSLSDIRVHLLMKHNIDKDLTFHFINSFRNESENTLYQEPSTSQSFKYVQCLLCGGLIKNTEDFYVHLMTMHDVKCSKDGNNQRCPLCNLDIGSSPLDFNTHIRCSHPESMSPMVEEEKIENASHLNEEFLASHFLDTSIDESYVKNDSETL</sequence>
<dbReference type="InterPro" id="IPR013087">
    <property type="entry name" value="Znf_C2H2_type"/>
</dbReference>
<dbReference type="SMART" id="SM00355">
    <property type="entry name" value="ZnF_C2H2"/>
    <property type="match status" value="28"/>
</dbReference>
<feature type="region of interest" description="Disordered" evidence="8">
    <location>
        <begin position="181"/>
        <end position="242"/>
    </location>
</feature>
<feature type="domain" description="C2H2-type" evidence="9">
    <location>
        <begin position="681"/>
        <end position="704"/>
    </location>
</feature>
<dbReference type="GO" id="GO:0005634">
    <property type="term" value="C:nucleus"/>
    <property type="evidence" value="ECO:0007669"/>
    <property type="project" value="UniProtKB-SubCell"/>
</dbReference>
<dbReference type="PANTHER" id="PTHR24379">
    <property type="entry name" value="KRAB AND ZINC FINGER DOMAIN-CONTAINING"/>
    <property type="match status" value="1"/>
</dbReference>
<feature type="compositionally biased region" description="Polar residues" evidence="8">
    <location>
        <begin position="220"/>
        <end position="242"/>
    </location>
</feature>
<dbReference type="Gene3D" id="3.30.160.60">
    <property type="entry name" value="Classic Zinc Finger"/>
    <property type="match status" value="11"/>
</dbReference>
<dbReference type="GO" id="GO:0008270">
    <property type="term" value="F:zinc ion binding"/>
    <property type="evidence" value="ECO:0007669"/>
    <property type="project" value="UniProtKB-KW"/>
</dbReference>
<dbReference type="InterPro" id="IPR058946">
    <property type="entry name" value="Zf-C2H2_ZNF451_C"/>
</dbReference>
<dbReference type="PROSITE" id="PS00028">
    <property type="entry name" value="ZINC_FINGER_C2H2_1"/>
    <property type="match status" value="11"/>
</dbReference>
<evidence type="ECO:0000256" key="7">
    <source>
        <dbReference type="PROSITE-ProRule" id="PRU00042"/>
    </source>
</evidence>
<organism evidence="10">
    <name type="scientific">Lepeophtheirus salmonis</name>
    <name type="common">Salmon louse</name>
    <name type="synonym">Caligus salmonis</name>
    <dbReference type="NCBI Taxonomy" id="72036"/>
    <lineage>
        <taxon>Eukaryota</taxon>
        <taxon>Metazoa</taxon>
        <taxon>Ecdysozoa</taxon>
        <taxon>Arthropoda</taxon>
        <taxon>Crustacea</taxon>
        <taxon>Multicrustacea</taxon>
        <taxon>Hexanauplia</taxon>
        <taxon>Copepoda</taxon>
        <taxon>Siphonostomatoida</taxon>
        <taxon>Caligidae</taxon>
        <taxon>Lepeophtheirus</taxon>
    </lineage>
</organism>
<feature type="domain" description="C2H2-type" evidence="9">
    <location>
        <begin position="1116"/>
        <end position="1144"/>
    </location>
</feature>
<dbReference type="Pfam" id="PF23107">
    <property type="entry name" value="Zf-C2H2_ZNF451_C"/>
    <property type="match status" value="1"/>
</dbReference>
<dbReference type="EMBL" id="HACA01025980">
    <property type="protein sequence ID" value="CDW43341.1"/>
    <property type="molecule type" value="Transcribed_RNA"/>
</dbReference>
<evidence type="ECO:0000259" key="9">
    <source>
        <dbReference type="PROSITE" id="PS50157"/>
    </source>
</evidence>
<name>A0A0K2V047_LEPSM</name>
<dbReference type="SUPFAM" id="SSF57667">
    <property type="entry name" value="beta-beta-alpha zinc fingers"/>
    <property type="match status" value="7"/>
</dbReference>
<keyword evidence="2" id="KW-0479">Metal-binding</keyword>
<keyword evidence="5" id="KW-0862">Zinc</keyword>
<evidence type="ECO:0000256" key="1">
    <source>
        <dbReference type="ARBA" id="ARBA00004123"/>
    </source>
</evidence>